<proteinExistence type="predicted"/>
<feature type="region of interest" description="Disordered" evidence="1">
    <location>
        <begin position="312"/>
        <end position="333"/>
    </location>
</feature>
<feature type="compositionally biased region" description="Basic and acidic residues" evidence="1">
    <location>
        <begin position="187"/>
        <end position="197"/>
    </location>
</feature>
<organism evidence="2">
    <name type="scientific">uncultured Thermomicrobiales bacterium</name>
    <dbReference type="NCBI Taxonomy" id="1645740"/>
    <lineage>
        <taxon>Bacteria</taxon>
        <taxon>Pseudomonadati</taxon>
        <taxon>Thermomicrobiota</taxon>
        <taxon>Thermomicrobia</taxon>
        <taxon>Thermomicrobiales</taxon>
        <taxon>environmental samples</taxon>
    </lineage>
</organism>
<evidence type="ECO:0000313" key="2">
    <source>
        <dbReference type="EMBL" id="CAA9582466.1"/>
    </source>
</evidence>
<keyword evidence="2" id="KW-0808">Transferase</keyword>
<feature type="non-terminal residue" evidence="2">
    <location>
        <position position="1"/>
    </location>
</feature>
<dbReference type="EC" id="2.5.1.75" evidence="2"/>
<feature type="compositionally biased region" description="Basic and acidic residues" evidence="1">
    <location>
        <begin position="217"/>
        <end position="229"/>
    </location>
</feature>
<reference evidence="2" key="1">
    <citation type="submission" date="2020-02" db="EMBL/GenBank/DDBJ databases">
        <authorList>
            <person name="Meier V. D."/>
        </authorList>
    </citation>
    <scope>NUCLEOTIDE SEQUENCE</scope>
    <source>
        <strain evidence="2">AVDCRST_MAG88</strain>
    </source>
</reference>
<feature type="non-terminal residue" evidence="2">
    <location>
        <position position="333"/>
    </location>
</feature>
<feature type="compositionally biased region" description="Low complexity" evidence="1">
    <location>
        <begin position="285"/>
        <end position="295"/>
    </location>
</feature>
<dbReference type="EMBL" id="CADCWM010000849">
    <property type="protein sequence ID" value="CAA9582466.1"/>
    <property type="molecule type" value="Genomic_DNA"/>
</dbReference>
<feature type="region of interest" description="Disordered" evidence="1">
    <location>
        <begin position="1"/>
        <end position="295"/>
    </location>
</feature>
<dbReference type="AlphaFoldDB" id="A0A6J4VQ40"/>
<protein>
    <submittedName>
        <fullName evidence="2">tRNA dimethylallyltransferase</fullName>
        <ecNumber evidence="2">2.5.1.75</ecNumber>
    </submittedName>
</protein>
<feature type="compositionally biased region" description="Basic and acidic residues" evidence="1">
    <location>
        <begin position="26"/>
        <end position="39"/>
    </location>
</feature>
<evidence type="ECO:0000256" key="1">
    <source>
        <dbReference type="SAM" id="MobiDB-lite"/>
    </source>
</evidence>
<dbReference type="GO" id="GO:0052381">
    <property type="term" value="F:tRNA dimethylallyltransferase activity"/>
    <property type="evidence" value="ECO:0007669"/>
    <property type="project" value="UniProtKB-EC"/>
</dbReference>
<feature type="compositionally biased region" description="Basic residues" evidence="1">
    <location>
        <begin position="82"/>
        <end position="104"/>
    </location>
</feature>
<feature type="compositionally biased region" description="Gly residues" evidence="1">
    <location>
        <begin position="134"/>
        <end position="145"/>
    </location>
</feature>
<gene>
    <name evidence="2" type="ORF">AVDCRST_MAG88-3515</name>
</gene>
<feature type="compositionally biased region" description="Basic and acidic residues" evidence="1">
    <location>
        <begin position="1"/>
        <end position="13"/>
    </location>
</feature>
<feature type="compositionally biased region" description="Basic and acidic residues" evidence="1">
    <location>
        <begin position="250"/>
        <end position="276"/>
    </location>
</feature>
<name>A0A6J4VQ40_9BACT</name>
<accession>A0A6J4VQ40</accession>
<sequence length="333" mass="35418">DWCRRRRRDDRARSCPPAALARRRRTDGGRQDGGGDRAGARTRGRNRLGGLAATLPQDGHRHRQADARGAGRGAAPPDRYPRPRRRLLAGRVRRPGARRHRRDSRARAGAAPRRRHAALHQCARGRVAHPAGAAGSGPAGQAGGRGRARGCRDPDNPARGGRPRGGDPCRPQLAPRGPRARSLSPHRGADVDARREGTAPLARPATGLGAGPARPPCSDRRAGRADDRGGAGGGGARPARARLRSGVAGAERDRLRRDRRPSARRDRPARGDRANQDEYTPLRPASGDLAAAGSGARTIRCGRGRVGRCTRGARTRVPGERAVSDRWSASGGM</sequence>